<comment type="caution">
    <text evidence="10">The sequence shown here is derived from an EMBL/GenBank/DDBJ whole genome shotgun (WGS) entry which is preliminary data.</text>
</comment>
<dbReference type="InterPro" id="IPR036236">
    <property type="entry name" value="Znf_C2H2_sf"/>
</dbReference>
<feature type="domain" description="C2H2-type" evidence="9">
    <location>
        <begin position="441"/>
        <end position="468"/>
    </location>
</feature>
<sequence>MDPSEPLSQHKINMNTILPPPPLPAELPQKQQLWNQERISCLAQKDPEPPRAKEKHEAEQTKEEQKEPELLLIKEEPEEPELMLVIEEPDEAEPQQIKQEPEECSISQEQLVLKQETETLMVFRSKSGFTEIFGGSGDIIIQFEEEVDGHRRLLEINWTPVIKLHRLRLELPQLLVYKDKEVVTGQQLCNQEDPEPPQIKEELREDTDAVLVTVAYDDTDLGEPEPDTDPSDDEIQDQVGRKDSAGAQSSELRLKKRYQRDGGDPVTVPQSWCDHDGFGETSEKSCKSSLICPWRNPTFSKPSTDGSCGPELSAPSATRTLSHIHEDRSCHSNSWGADMFLYEMTDDQQSHRVEKPYSCSLCDKRFGYSSHLVSHIRTHTGEKPYCCEDCGKCFSRRETLVRHAATHTEMKPYSCKQCGKSFSRTETLRQHVRTHTGEKPFSCSECGKCFSLRGNLMTHKRTHTGEKLHSCSTCGKRFGNRSHLLSHMRTHTGEKPYSCKLCGKSFSQSGSLMKHKRTHTGEKPYSCKECGKRFSESGILRKHERTHKSQGGVSVTGVPL</sequence>
<dbReference type="SMART" id="SM00355">
    <property type="entry name" value="ZnF_C2H2"/>
    <property type="match status" value="7"/>
</dbReference>
<gene>
    <name evidence="10" type="ORF">CHARACLAT_022340</name>
</gene>
<dbReference type="PANTHER" id="PTHR24390:SF265">
    <property type="entry name" value="ZINC FINGER PROTEIN 239-LIKE-RELATED"/>
    <property type="match status" value="1"/>
</dbReference>
<feature type="compositionally biased region" description="Acidic residues" evidence="8">
    <location>
        <begin position="217"/>
        <end position="236"/>
    </location>
</feature>
<keyword evidence="11" id="KW-1185">Reference proteome</keyword>
<keyword evidence="5" id="KW-0862">Zinc</keyword>
<feature type="domain" description="C2H2-type" evidence="9">
    <location>
        <begin position="469"/>
        <end position="496"/>
    </location>
</feature>
<protein>
    <recommendedName>
        <fullName evidence="9">C2H2-type domain-containing protein</fullName>
    </recommendedName>
</protein>
<dbReference type="PROSITE" id="PS00028">
    <property type="entry name" value="ZINC_FINGER_C2H2_1"/>
    <property type="match status" value="7"/>
</dbReference>
<feature type="domain" description="C2H2-type" evidence="9">
    <location>
        <begin position="525"/>
        <end position="552"/>
    </location>
</feature>
<accession>A0ABU7ELX2</accession>
<evidence type="ECO:0000256" key="4">
    <source>
        <dbReference type="ARBA" id="ARBA00022771"/>
    </source>
</evidence>
<name>A0ABU7ELX2_9TELE</name>
<keyword evidence="3" id="KW-0677">Repeat</keyword>
<feature type="compositionally biased region" description="Basic and acidic residues" evidence="8">
    <location>
        <begin position="45"/>
        <end position="73"/>
    </location>
</feature>
<dbReference type="PANTHER" id="PTHR24390">
    <property type="entry name" value="ZINC FINGER PROTEIN"/>
    <property type="match status" value="1"/>
</dbReference>
<feature type="domain" description="C2H2-type" evidence="9">
    <location>
        <begin position="385"/>
        <end position="412"/>
    </location>
</feature>
<evidence type="ECO:0000259" key="9">
    <source>
        <dbReference type="PROSITE" id="PS50157"/>
    </source>
</evidence>
<evidence type="ECO:0000256" key="3">
    <source>
        <dbReference type="ARBA" id="ARBA00022737"/>
    </source>
</evidence>
<reference evidence="10 11" key="1">
    <citation type="submission" date="2021-06" db="EMBL/GenBank/DDBJ databases">
        <authorList>
            <person name="Palmer J.M."/>
        </authorList>
    </citation>
    <scope>NUCLEOTIDE SEQUENCE [LARGE SCALE GENOMIC DNA]</scope>
    <source>
        <strain evidence="10 11">CL_MEX2019</strain>
        <tissue evidence="10">Muscle</tissue>
    </source>
</reference>
<dbReference type="SUPFAM" id="SSF57667">
    <property type="entry name" value="beta-beta-alpha zinc fingers"/>
    <property type="match status" value="4"/>
</dbReference>
<evidence type="ECO:0000313" key="10">
    <source>
        <dbReference type="EMBL" id="MED6288026.1"/>
    </source>
</evidence>
<dbReference type="Gene3D" id="3.30.160.60">
    <property type="entry name" value="Classic Zinc Finger"/>
    <property type="match status" value="7"/>
</dbReference>
<organism evidence="10 11">
    <name type="scientific">Characodon lateralis</name>
    <dbReference type="NCBI Taxonomy" id="208331"/>
    <lineage>
        <taxon>Eukaryota</taxon>
        <taxon>Metazoa</taxon>
        <taxon>Chordata</taxon>
        <taxon>Craniata</taxon>
        <taxon>Vertebrata</taxon>
        <taxon>Euteleostomi</taxon>
        <taxon>Actinopterygii</taxon>
        <taxon>Neopterygii</taxon>
        <taxon>Teleostei</taxon>
        <taxon>Neoteleostei</taxon>
        <taxon>Acanthomorphata</taxon>
        <taxon>Ovalentaria</taxon>
        <taxon>Atherinomorphae</taxon>
        <taxon>Cyprinodontiformes</taxon>
        <taxon>Goodeidae</taxon>
        <taxon>Characodon</taxon>
    </lineage>
</organism>
<feature type="domain" description="C2H2-type" evidence="9">
    <location>
        <begin position="357"/>
        <end position="384"/>
    </location>
</feature>
<evidence type="ECO:0000256" key="1">
    <source>
        <dbReference type="ARBA" id="ARBA00004123"/>
    </source>
</evidence>
<feature type="compositionally biased region" description="Polar residues" evidence="8">
    <location>
        <begin position="1"/>
        <end position="16"/>
    </location>
</feature>
<keyword evidence="2" id="KW-0479">Metal-binding</keyword>
<keyword evidence="6" id="KW-0539">Nucleus</keyword>
<dbReference type="Pfam" id="PF00096">
    <property type="entry name" value="zf-C2H2"/>
    <property type="match status" value="7"/>
</dbReference>
<keyword evidence="4 7" id="KW-0863">Zinc-finger</keyword>
<evidence type="ECO:0000256" key="8">
    <source>
        <dbReference type="SAM" id="MobiDB-lite"/>
    </source>
</evidence>
<proteinExistence type="predicted"/>
<evidence type="ECO:0000256" key="7">
    <source>
        <dbReference type="PROSITE-ProRule" id="PRU00042"/>
    </source>
</evidence>
<comment type="subcellular location">
    <subcellularLocation>
        <location evidence="1">Nucleus</location>
    </subcellularLocation>
</comment>
<feature type="domain" description="C2H2-type" evidence="9">
    <location>
        <begin position="413"/>
        <end position="440"/>
    </location>
</feature>
<dbReference type="PROSITE" id="PS50157">
    <property type="entry name" value="ZINC_FINGER_C2H2_2"/>
    <property type="match status" value="7"/>
</dbReference>
<dbReference type="Proteomes" id="UP001352852">
    <property type="component" value="Unassembled WGS sequence"/>
</dbReference>
<dbReference type="EMBL" id="JAHUTJ010059643">
    <property type="protein sequence ID" value="MED6288026.1"/>
    <property type="molecule type" value="Genomic_DNA"/>
</dbReference>
<evidence type="ECO:0000313" key="11">
    <source>
        <dbReference type="Proteomes" id="UP001352852"/>
    </source>
</evidence>
<evidence type="ECO:0000256" key="6">
    <source>
        <dbReference type="ARBA" id="ARBA00023242"/>
    </source>
</evidence>
<dbReference type="InterPro" id="IPR013087">
    <property type="entry name" value="Znf_C2H2_type"/>
</dbReference>
<feature type="region of interest" description="Disordered" evidence="8">
    <location>
        <begin position="1"/>
        <end position="73"/>
    </location>
</feature>
<feature type="domain" description="C2H2-type" evidence="9">
    <location>
        <begin position="497"/>
        <end position="524"/>
    </location>
</feature>
<evidence type="ECO:0000256" key="2">
    <source>
        <dbReference type="ARBA" id="ARBA00022723"/>
    </source>
</evidence>
<feature type="region of interest" description="Disordered" evidence="8">
    <location>
        <begin position="217"/>
        <end position="272"/>
    </location>
</feature>
<evidence type="ECO:0000256" key="5">
    <source>
        <dbReference type="ARBA" id="ARBA00022833"/>
    </source>
</evidence>